<sequence>MLTRKLKKLVREPKLFLSDMIVKREKKIKEIITKKHKGAYQYTIVSAVYNVGRYLDEYFKSIVNQHIDFKNNIHIILVDDGSTDNSANIIKKWQRKYPLNISYIYKENGGQASARNLGLEYTNTEWVTFIDPDDFIDNEYFSSIDNFIFKNTEKNLKIVCCNLIFYFDATKKYKDSHPLKYRFAKEEIIAPINDLGKQIQLSASSAIFKTSNIKNNNITFDVEIKPNYEDAHFITKYLFPLDSGNAAFLKNAKYYYRKRSDGTSTLDNAWENPGLYSIVLQKGCIESMQRYLQSGRSIPESLQTQILYHVFWYLKRFINHEAKLSFLESEKIEEFEKNIHDIFSMIDEKIIMQFGLAGCWFYHKVGMLSCFKQSVPTYQIAYVEAYDKMKGLVQLRYFTGKYELENITVDDVDTIPVFIKNMKHEFLSKNFVNERRLWVKFELTSVIKINICGKPAIISLAGKQQKEGVSGEAIINHFETIKPKYDTSKKYKNAWILMDRDTHADDNAEHLYRYISVNHPDIKLFYVLRPTSRDWDRLVQDKFNLLDFGSEEHKSALESCSKVISSHADYCVTNLLGPKMLSGRHFIFLQHGVIKDDLSGWLNQKENIDCFITATKPEFDSIISDKSQYKFGKKEVVLSGLPRHDKLLKSIENNSNKKILIMPTWRSSIVGAPNKEGSERNINSLFIESCYAKHWYSLLHSPELHRICLKYNYEVIFSPHVNITPYLDEFEIPEFIKVESQEKKGIQNLFTEASLLVTDYSSVAFDMAVQSKSTIYYQFDEDTIFQGAHTYTKGYYNYREDGFGPVVTNECDFFTELDILLKNSAKPSNEIEKRISNTFKNRDGRNCERVFNAIEALDSPLPIDFIDIDILFEYATHASHSKDWNLAISRWAQVLNNGNEQQKCEAIVQNIISLNNLGKIRLALEAIDDNYGHNKLTWPIPVIREFARIQMKLQQWETATACWSMLADHNYEDAISFLQCTAELSNSARFESVHIRLNSITDEKYLLLSRAWNYICHSDWLNTIELLESNPIDFSLCEFSRLQINTILARCNRELGNYEVAREYLELASILLSDKSILNYENAKISFLENKLDKAAHQISNENVEPTSLSNDLIIIYLKGLRSQGKNAEAFDVIDKLPIEYFEDQIFLFEAGEVYYSLRKWKESVGVWSQLLNKYDIASYRLAHSYRMLGMIEEAMTLIENAKNTIPETIDEWVLRAELTQLCCKWDDAIHCWSSILHYYPDSAPQDTWSRLHHSQVMQVLSKSS</sequence>
<dbReference type="Pfam" id="PF04464">
    <property type="entry name" value="Glyphos_transf"/>
    <property type="match status" value="1"/>
</dbReference>
<evidence type="ECO:0000313" key="2">
    <source>
        <dbReference type="EMBL" id="NIL22767.1"/>
    </source>
</evidence>
<dbReference type="EMBL" id="JAASAI010000008">
    <property type="protein sequence ID" value="NIL22767.1"/>
    <property type="molecule type" value="Genomic_DNA"/>
</dbReference>
<dbReference type="CDD" id="cd00761">
    <property type="entry name" value="Glyco_tranf_GTA_type"/>
    <property type="match status" value="1"/>
</dbReference>
<dbReference type="InterPro" id="IPR029044">
    <property type="entry name" value="Nucleotide-diphossugar_trans"/>
</dbReference>
<proteinExistence type="predicted"/>
<dbReference type="Gene3D" id="3.40.50.12580">
    <property type="match status" value="1"/>
</dbReference>
<feature type="domain" description="Glycosyltransferase 2-like" evidence="1">
    <location>
        <begin position="43"/>
        <end position="178"/>
    </location>
</feature>
<dbReference type="GO" id="GO:0016758">
    <property type="term" value="F:hexosyltransferase activity"/>
    <property type="evidence" value="ECO:0007669"/>
    <property type="project" value="UniProtKB-ARBA"/>
</dbReference>
<organism evidence="2 3">
    <name type="scientific">Yersinia mollaretii</name>
    <dbReference type="NCBI Taxonomy" id="33060"/>
    <lineage>
        <taxon>Bacteria</taxon>
        <taxon>Pseudomonadati</taxon>
        <taxon>Pseudomonadota</taxon>
        <taxon>Gammaproteobacteria</taxon>
        <taxon>Enterobacterales</taxon>
        <taxon>Yersiniaceae</taxon>
        <taxon>Yersinia</taxon>
    </lineage>
</organism>
<evidence type="ECO:0000313" key="3">
    <source>
        <dbReference type="Proteomes" id="UP000712947"/>
    </source>
</evidence>
<comment type="caution">
    <text evidence="2">The sequence shown here is derived from an EMBL/GenBank/DDBJ whole genome shotgun (WGS) entry which is preliminary data.</text>
</comment>
<reference evidence="2" key="1">
    <citation type="submission" date="2020-03" db="EMBL/GenBank/DDBJ databases">
        <authorList>
            <person name="Kislichkina A."/>
            <person name="Dentovskaya S."/>
            <person name="Shaikhutdinov R."/>
            <person name="Ivanov S."/>
            <person name="Sizova A."/>
            <person name="Solomentsev V."/>
            <person name="Bogun A."/>
        </authorList>
    </citation>
    <scope>NUCLEOTIDE SEQUENCE</scope>
    <source>
        <strain evidence="2">SCPM-O-B-7610</strain>
    </source>
</reference>
<dbReference type="AlphaFoldDB" id="A0AA44HZW7"/>
<protein>
    <submittedName>
        <fullName evidence="2">Glycosyltransferase</fullName>
    </submittedName>
</protein>
<dbReference type="InterPro" id="IPR043148">
    <property type="entry name" value="TagF_C"/>
</dbReference>
<dbReference type="Gene3D" id="3.90.550.10">
    <property type="entry name" value="Spore Coat Polysaccharide Biosynthesis Protein SpsA, Chain A"/>
    <property type="match status" value="1"/>
</dbReference>
<dbReference type="InterPro" id="IPR007554">
    <property type="entry name" value="Glycerophosphate_synth"/>
</dbReference>
<dbReference type="PANTHER" id="PTHR22916">
    <property type="entry name" value="GLYCOSYLTRANSFERASE"/>
    <property type="match status" value="1"/>
</dbReference>
<gene>
    <name evidence="2" type="ORF">HB991_09630</name>
</gene>
<dbReference type="Gene3D" id="1.25.40.10">
    <property type="entry name" value="Tetratricopeptide repeat domain"/>
    <property type="match status" value="1"/>
</dbReference>
<dbReference type="RefSeq" id="WP_050536750.1">
    <property type="nucleotide sequence ID" value="NZ_CABHYO010000010.1"/>
</dbReference>
<dbReference type="InterPro" id="IPR011990">
    <property type="entry name" value="TPR-like_helical_dom_sf"/>
</dbReference>
<dbReference type="Proteomes" id="UP000712947">
    <property type="component" value="Unassembled WGS sequence"/>
</dbReference>
<accession>A0AA44HZW7</accession>
<dbReference type="Pfam" id="PF00535">
    <property type="entry name" value="Glycos_transf_2"/>
    <property type="match status" value="1"/>
</dbReference>
<evidence type="ECO:0000259" key="1">
    <source>
        <dbReference type="Pfam" id="PF00535"/>
    </source>
</evidence>
<dbReference type="PANTHER" id="PTHR22916:SF3">
    <property type="entry name" value="UDP-GLCNAC:BETAGAL BETA-1,3-N-ACETYLGLUCOSAMINYLTRANSFERASE-LIKE PROTEIN 1"/>
    <property type="match status" value="1"/>
</dbReference>
<dbReference type="SUPFAM" id="SSF48452">
    <property type="entry name" value="TPR-like"/>
    <property type="match status" value="1"/>
</dbReference>
<dbReference type="InterPro" id="IPR001173">
    <property type="entry name" value="Glyco_trans_2-like"/>
</dbReference>
<dbReference type="GO" id="GO:0047355">
    <property type="term" value="F:CDP-glycerol glycerophosphotransferase activity"/>
    <property type="evidence" value="ECO:0007669"/>
    <property type="project" value="InterPro"/>
</dbReference>
<dbReference type="SUPFAM" id="SSF53448">
    <property type="entry name" value="Nucleotide-diphospho-sugar transferases"/>
    <property type="match status" value="1"/>
</dbReference>
<name>A0AA44HZW7_YERMO</name>
<dbReference type="GO" id="GO:0016020">
    <property type="term" value="C:membrane"/>
    <property type="evidence" value="ECO:0007669"/>
    <property type="project" value="InterPro"/>
</dbReference>